<dbReference type="FunFam" id="3.40.225.10:FF:000009">
    <property type="entry name" value="Class II aldolase/adducin N-terminal"/>
    <property type="match status" value="1"/>
</dbReference>
<dbReference type="GO" id="GO:0005996">
    <property type="term" value="P:monosaccharide metabolic process"/>
    <property type="evidence" value="ECO:0007669"/>
    <property type="project" value="UniProtKB-ARBA"/>
</dbReference>
<dbReference type="GO" id="GO:0005856">
    <property type="term" value="C:cytoskeleton"/>
    <property type="evidence" value="ECO:0007669"/>
    <property type="project" value="TreeGrafter"/>
</dbReference>
<dbReference type="KEGG" id="fes:HER31_12995"/>
<accession>A0A6H1UHE0</accession>
<dbReference type="PANTHER" id="PTHR10672:SF41">
    <property type="entry name" value="CLASS II ALDOLASE_ADDUCIN DOMAIN PROTEIN (AFU_ORTHOLOGUE AFUA_3G01330)"/>
    <property type="match status" value="1"/>
</dbReference>
<dbReference type="Pfam" id="PF00596">
    <property type="entry name" value="Aldolase_II"/>
    <property type="match status" value="1"/>
</dbReference>
<dbReference type="EMBL" id="CP051180">
    <property type="protein sequence ID" value="QIZ77733.1"/>
    <property type="molecule type" value="Genomic_DNA"/>
</dbReference>
<organism evidence="3 4">
    <name type="scientific">Ferrimonas lipolytica</name>
    <dbReference type="NCBI Taxonomy" id="2724191"/>
    <lineage>
        <taxon>Bacteria</taxon>
        <taxon>Pseudomonadati</taxon>
        <taxon>Pseudomonadota</taxon>
        <taxon>Gammaproteobacteria</taxon>
        <taxon>Alteromonadales</taxon>
        <taxon>Ferrimonadaceae</taxon>
        <taxon>Ferrimonas</taxon>
    </lineage>
</organism>
<sequence length="263" mass="28569">MSEAAINNLTIGTGATLAPPQFDDPYQQRLHDKQRLAAAFRAFALYGFDEGLAGHITVRDAVEPETFWVNPLALHFSLIKASHLVRVDHHGNVVEGDAMVNKAAFAIHSRVHQSHPSINAVAHSHSRYGRAFAALGQPLQPISQDACMFFENHAVYDDFGGVVMELDEGQRIANSLGANCAAILQNHGLLTVGSSVDAACANFIIMDSCCHSQLLAQAAGELKLIRPEVARQAKQITASELVTWGNFQPLYQKLLSQDASFLD</sequence>
<evidence type="ECO:0000256" key="1">
    <source>
        <dbReference type="ARBA" id="ARBA00037961"/>
    </source>
</evidence>
<evidence type="ECO:0000313" key="3">
    <source>
        <dbReference type="EMBL" id="QIZ77733.1"/>
    </source>
</evidence>
<evidence type="ECO:0000259" key="2">
    <source>
        <dbReference type="SMART" id="SM01007"/>
    </source>
</evidence>
<dbReference type="SMART" id="SM01007">
    <property type="entry name" value="Aldolase_II"/>
    <property type="match status" value="1"/>
</dbReference>
<dbReference type="SUPFAM" id="SSF53639">
    <property type="entry name" value="AraD/HMP-PK domain-like"/>
    <property type="match status" value="1"/>
</dbReference>
<dbReference type="InterPro" id="IPR051017">
    <property type="entry name" value="Aldolase-II_Adducin_sf"/>
</dbReference>
<protein>
    <submittedName>
        <fullName evidence="3">Class II aldolase/adducin family protein</fullName>
    </submittedName>
</protein>
<dbReference type="InterPro" id="IPR036409">
    <property type="entry name" value="Aldolase_II/adducin_N_sf"/>
</dbReference>
<dbReference type="InterPro" id="IPR001303">
    <property type="entry name" value="Aldolase_II/adducin_N"/>
</dbReference>
<comment type="similarity">
    <text evidence="1">Belongs to the aldolase class II family.</text>
</comment>
<feature type="domain" description="Class II aldolase/adducin N-terminal" evidence="2">
    <location>
        <begin position="34"/>
        <end position="214"/>
    </location>
</feature>
<dbReference type="GO" id="GO:0051015">
    <property type="term" value="F:actin filament binding"/>
    <property type="evidence" value="ECO:0007669"/>
    <property type="project" value="TreeGrafter"/>
</dbReference>
<proteinExistence type="inferred from homology"/>
<name>A0A6H1UHE0_9GAMM</name>
<evidence type="ECO:0000313" key="4">
    <source>
        <dbReference type="Proteomes" id="UP000501602"/>
    </source>
</evidence>
<dbReference type="PANTHER" id="PTHR10672">
    <property type="entry name" value="ADDUCIN"/>
    <property type="match status" value="1"/>
</dbReference>
<reference evidence="3 4" key="1">
    <citation type="submission" date="2020-04" db="EMBL/GenBank/DDBJ databases">
        <title>Ferrimonas sp. S7 isolated from sea water.</title>
        <authorList>
            <person name="Bae S.S."/>
            <person name="Baek K."/>
        </authorList>
    </citation>
    <scope>NUCLEOTIDE SEQUENCE [LARGE SCALE GENOMIC DNA]</scope>
    <source>
        <strain evidence="3 4">S7</strain>
    </source>
</reference>
<gene>
    <name evidence="3" type="ORF">HER31_12995</name>
</gene>
<keyword evidence="4" id="KW-1185">Reference proteome</keyword>
<dbReference type="RefSeq" id="WP_168660999.1">
    <property type="nucleotide sequence ID" value="NZ_CP051180.1"/>
</dbReference>
<dbReference type="Gene3D" id="3.40.225.10">
    <property type="entry name" value="Class II aldolase/adducin N-terminal domain"/>
    <property type="match status" value="1"/>
</dbReference>
<dbReference type="AlphaFoldDB" id="A0A6H1UHE0"/>
<dbReference type="NCBIfam" id="NF004855">
    <property type="entry name" value="PRK06208.1"/>
    <property type="match status" value="1"/>
</dbReference>
<dbReference type="Proteomes" id="UP000501602">
    <property type="component" value="Chromosome"/>
</dbReference>